<reference evidence="1" key="2">
    <citation type="journal article" date="2015" name="Fish Shellfish Immunol.">
        <title>Early steps in the European eel (Anguilla anguilla)-Vibrio vulnificus interaction in the gills: Role of the RtxA13 toxin.</title>
        <authorList>
            <person name="Callol A."/>
            <person name="Pajuelo D."/>
            <person name="Ebbesson L."/>
            <person name="Teles M."/>
            <person name="MacKenzie S."/>
            <person name="Amaro C."/>
        </authorList>
    </citation>
    <scope>NUCLEOTIDE SEQUENCE</scope>
</reference>
<organism evidence="1">
    <name type="scientific">Anguilla anguilla</name>
    <name type="common">European freshwater eel</name>
    <name type="synonym">Muraena anguilla</name>
    <dbReference type="NCBI Taxonomy" id="7936"/>
    <lineage>
        <taxon>Eukaryota</taxon>
        <taxon>Metazoa</taxon>
        <taxon>Chordata</taxon>
        <taxon>Craniata</taxon>
        <taxon>Vertebrata</taxon>
        <taxon>Euteleostomi</taxon>
        <taxon>Actinopterygii</taxon>
        <taxon>Neopterygii</taxon>
        <taxon>Teleostei</taxon>
        <taxon>Anguilliformes</taxon>
        <taxon>Anguillidae</taxon>
        <taxon>Anguilla</taxon>
    </lineage>
</organism>
<accession>A0A0E9SED1</accession>
<dbReference type="EMBL" id="GBXM01069532">
    <property type="protein sequence ID" value="JAH39045.1"/>
    <property type="molecule type" value="Transcribed_RNA"/>
</dbReference>
<reference evidence="1" key="1">
    <citation type="submission" date="2014-11" db="EMBL/GenBank/DDBJ databases">
        <authorList>
            <person name="Amaro Gonzalez C."/>
        </authorList>
    </citation>
    <scope>NUCLEOTIDE SEQUENCE</scope>
</reference>
<evidence type="ECO:0000313" key="1">
    <source>
        <dbReference type="EMBL" id="JAH39045.1"/>
    </source>
</evidence>
<proteinExistence type="predicted"/>
<sequence length="50" mass="5595">MSQHISKSCDTCSSTPGFKVCAKSGEQSELTTFRTQHTCWICGFLKFALY</sequence>
<protein>
    <submittedName>
        <fullName evidence="1">Uncharacterized protein</fullName>
    </submittedName>
</protein>
<name>A0A0E9SED1_ANGAN</name>
<dbReference type="AlphaFoldDB" id="A0A0E9SED1"/>